<dbReference type="Proteomes" id="UP000078559">
    <property type="component" value="Chromosome 2"/>
</dbReference>
<gene>
    <name evidence="1" type="ORF">VM1G_02411</name>
</gene>
<organism evidence="1 2">
    <name type="scientific">Cytospora mali</name>
    <name type="common">Apple Valsa canker fungus</name>
    <name type="synonym">Valsa mali</name>
    <dbReference type="NCBI Taxonomy" id="578113"/>
    <lineage>
        <taxon>Eukaryota</taxon>
        <taxon>Fungi</taxon>
        <taxon>Dikarya</taxon>
        <taxon>Ascomycota</taxon>
        <taxon>Pezizomycotina</taxon>
        <taxon>Sordariomycetes</taxon>
        <taxon>Sordariomycetidae</taxon>
        <taxon>Diaporthales</taxon>
        <taxon>Cytosporaceae</taxon>
        <taxon>Cytospora</taxon>
    </lineage>
</organism>
<proteinExistence type="predicted"/>
<sequence length="153" mass="17283">MGQPQFEAQSQSINLVILGFKPPTSMTISEKVEQFFTNRPNSFVPAWALARLLSLTPKPSDTDQLIKLNWAMHYGQGALAAIVRVWMSANGVRGPFADFMFTGMRLLVDQTLENWMGTGALPWTWPVNEQVIDILHKGVFAFVTGWLADWWIQ</sequence>
<dbReference type="OrthoDB" id="191139at2759"/>
<evidence type="ECO:0000313" key="1">
    <source>
        <dbReference type="EMBL" id="KUI66833.1"/>
    </source>
</evidence>
<protein>
    <submittedName>
        <fullName evidence="1">Uncharacterized protein</fullName>
    </submittedName>
</protein>
<evidence type="ECO:0000313" key="2">
    <source>
        <dbReference type="Proteomes" id="UP000078559"/>
    </source>
</evidence>
<keyword evidence="2" id="KW-1185">Reference proteome</keyword>
<reference evidence="1" key="1">
    <citation type="submission" date="2014-12" db="EMBL/GenBank/DDBJ databases">
        <title>Genome Sequence of Valsa Canker Pathogens Uncovers a Specific Adaption of Colonization on Woody Bark.</title>
        <authorList>
            <person name="Yin Z."/>
            <person name="Liu H."/>
            <person name="Gao X."/>
            <person name="Li Z."/>
            <person name="Song N."/>
            <person name="Ke X."/>
            <person name="Dai Q."/>
            <person name="Wu Y."/>
            <person name="Sun Y."/>
            <person name="Xu J.-R."/>
            <person name="Kang Z.K."/>
            <person name="Wang L."/>
            <person name="Huang L."/>
        </authorList>
    </citation>
    <scope>NUCLEOTIDE SEQUENCE [LARGE SCALE GENOMIC DNA]</scope>
    <source>
        <strain evidence="1">03-8</strain>
    </source>
</reference>
<name>A0A194VSC4_CYTMA</name>
<accession>A0A194VSC4</accession>
<dbReference type="AlphaFoldDB" id="A0A194VSC4"/>
<dbReference type="EMBL" id="CM003099">
    <property type="protein sequence ID" value="KUI66833.1"/>
    <property type="molecule type" value="Genomic_DNA"/>
</dbReference>